<sequence length="890" mass="93369">MNAWQLVRVHRGAAAVLALLALTASLLVAGLPRGFEAAYDDALAAMVDEVVAPQTDLAVRLRPNSPEDELHDRSEFAALDRLWRDALPPLLSSAVVPGGTGHQSAKTHGTPVSGVLGRPTPLQRYVDLAWASNVGEKVRYVEGREPGAPRTLATVPGNPDLKNVPLFEIGLVREAADAMRLPVGTTVLLGNSYTIAAEVVGLFEAIDPSDRFWEHNPEVKRVTVRWLPEADEPDLMAVGLIPDAGLRELNSRRELYYSWVLGIDGSPINARNATPMIQDIVDFRQVVEQQGERNDSGIAQIPAASFELTTGLDPLLEGFLTQLRTAQTLMFLMLGGLAVVALGVIALAVQLLAERMRAGLGLARARGGSLGQITRAGTGATALIVVPAALAGYAASYLVPGPITPIVHLSPAILAVTTVAFAAVRLAFAHRKPLHDSRNDVVAPKPSPRRIAFELLVIVLALGGAYLLRTRGLATDVAELGADPFLLLVPAALTLAAALITLRCYPLPLRLIVRLANRRRGAVPFLGLTLAARSRGVTSLPVLILLPALAVSVFGALVSGAIFETQRTATWQTVGAPARVERAAEIPADVIAKVRALPGVTSVLPVAKGTVQVATGAQMATVLAMDLAAYRDLVAGSPLVVPDPPVGDGIPVLVSANFAPYASFEIGWHTRMKLTNVGSIEKLPGLAFESSNLIVMPYEGPKIAGLRTYTNILLIGGDVDQALLERTVGLSDAVVETFDSAHARIAEAPLAGTIIASFTIATVALAGYALIAVVIALVIGAADRARALSFLRTLGLSQRQARLLTVLEVAPLIVLTSLAGLALGMLLPAALGPSLDLSAYAGIAVTEFPLTFTTPILLAAGLAAVSILGAFGHASTGRRVTTALRVGEST</sequence>
<dbReference type="GO" id="GO:0005886">
    <property type="term" value="C:plasma membrane"/>
    <property type="evidence" value="ECO:0007669"/>
    <property type="project" value="UniProtKB-SubCell"/>
</dbReference>
<feature type="transmembrane region" description="Helical" evidence="6">
    <location>
        <begin position="373"/>
        <end position="394"/>
    </location>
</feature>
<feature type="transmembrane region" description="Helical" evidence="6">
    <location>
        <begin position="754"/>
        <end position="782"/>
    </location>
</feature>
<feature type="transmembrane region" description="Helical" evidence="6">
    <location>
        <begin position="542"/>
        <end position="563"/>
    </location>
</feature>
<feature type="transmembrane region" description="Helical" evidence="6">
    <location>
        <begin position="850"/>
        <end position="871"/>
    </location>
</feature>
<evidence type="ECO:0000256" key="3">
    <source>
        <dbReference type="ARBA" id="ARBA00022692"/>
    </source>
</evidence>
<comment type="subcellular location">
    <subcellularLocation>
        <location evidence="1">Cell membrane</location>
        <topology evidence="1">Multi-pass membrane protein</topology>
    </subcellularLocation>
</comment>
<keyword evidence="9" id="KW-1185">Reference proteome</keyword>
<keyword evidence="4 6" id="KW-1133">Transmembrane helix</keyword>
<dbReference type="Proteomes" id="UP000331127">
    <property type="component" value="Unassembled WGS sequence"/>
</dbReference>
<dbReference type="InterPro" id="IPR003838">
    <property type="entry name" value="ABC3_permease_C"/>
</dbReference>
<dbReference type="RefSeq" id="WP_155352694.1">
    <property type="nucleotide sequence ID" value="NZ_BAAAHL010000029.1"/>
</dbReference>
<dbReference type="EMBL" id="BLAE01000004">
    <property type="protein sequence ID" value="GES06995.1"/>
    <property type="molecule type" value="Genomic_DNA"/>
</dbReference>
<feature type="transmembrane region" description="Helical" evidence="6">
    <location>
        <begin position="451"/>
        <end position="469"/>
    </location>
</feature>
<feature type="transmembrane region" description="Helical" evidence="6">
    <location>
        <begin position="329"/>
        <end position="352"/>
    </location>
</feature>
<dbReference type="Pfam" id="PF02687">
    <property type="entry name" value="FtsX"/>
    <property type="match status" value="1"/>
</dbReference>
<keyword evidence="3 6" id="KW-0812">Transmembrane</keyword>
<reference evidence="8 9" key="1">
    <citation type="submission" date="2019-10" db="EMBL/GenBank/DDBJ databases">
        <title>Whole genome shotgun sequence of Acrocarpospora macrocephala NBRC 16266.</title>
        <authorList>
            <person name="Ichikawa N."/>
            <person name="Kimura A."/>
            <person name="Kitahashi Y."/>
            <person name="Komaki H."/>
            <person name="Oguchi A."/>
        </authorList>
    </citation>
    <scope>NUCLEOTIDE SEQUENCE [LARGE SCALE GENOMIC DNA]</scope>
    <source>
        <strain evidence="8 9">NBRC 16266</strain>
    </source>
</reference>
<evidence type="ECO:0000259" key="7">
    <source>
        <dbReference type="Pfam" id="PF02687"/>
    </source>
</evidence>
<evidence type="ECO:0000313" key="8">
    <source>
        <dbReference type="EMBL" id="GES06995.1"/>
    </source>
</evidence>
<evidence type="ECO:0000256" key="2">
    <source>
        <dbReference type="ARBA" id="ARBA00022475"/>
    </source>
</evidence>
<keyword evidence="5 6" id="KW-0472">Membrane</keyword>
<organism evidence="8 9">
    <name type="scientific">Acrocarpospora macrocephala</name>
    <dbReference type="NCBI Taxonomy" id="150177"/>
    <lineage>
        <taxon>Bacteria</taxon>
        <taxon>Bacillati</taxon>
        <taxon>Actinomycetota</taxon>
        <taxon>Actinomycetes</taxon>
        <taxon>Streptosporangiales</taxon>
        <taxon>Streptosporangiaceae</taxon>
        <taxon>Acrocarpospora</taxon>
    </lineage>
</organism>
<evidence type="ECO:0000256" key="1">
    <source>
        <dbReference type="ARBA" id="ARBA00004651"/>
    </source>
</evidence>
<gene>
    <name evidence="8" type="ORF">Amac_005900</name>
</gene>
<protein>
    <submittedName>
        <fullName evidence="8">Membrane protein</fullName>
    </submittedName>
</protein>
<evidence type="ECO:0000256" key="5">
    <source>
        <dbReference type="ARBA" id="ARBA00023136"/>
    </source>
</evidence>
<name>A0A5M3WD44_9ACTN</name>
<dbReference type="OrthoDB" id="3499910at2"/>
<comment type="caution">
    <text evidence="8">The sequence shown here is derived from an EMBL/GenBank/DDBJ whole genome shotgun (WGS) entry which is preliminary data.</text>
</comment>
<keyword evidence="2" id="KW-1003">Cell membrane</keyword>
<feature type="domain" description="ABC3 transporter permease C-terminal" evidence="7">
    <location>
        <begin position="763"/>
        <end position="868"/>
    </location>
</feature>
<feature type="transmembrane region" description="Helical" evidence="6">
    <location>
        <begin position="406"/>
        <end position="428"/>
    </location>
</feature>
<dbReference type="AlphaFoldDB" id="A0A5M3WD44"/>
<evidence type="ECO:0000313" key="9">
    <source>
        <dbReference type="Proteomes" id="UP000331127"/>
    </source>
</evidence>
<accession>A0A5M3WD44</accession>
<evidence type="ECO:0000256" key="4">
    <source>
        <dbReference type="ARBA" id="ARBA00022989"/>
    </source>
</evidence>
<feature type="transmembrane region" description="Helical" evidence="6">
    <location>
        <begin position="485"/>
        <end position="505"/>
    </location>
</feature>
<proteinExistence type="predicted"/>
<evidence type="ECO:0000256" key="6">
    <source>
        <dbReference type="SAM" id="Phobius"/>
    </source>
</evidence>
<feature type="transmembrane region" description="Helical" evidence="6">
    <location>
        <begin position="803"/>
        <end position="830"/>
    </location>
</feature>